<evidence type="ECO:0000313" key="2">
    <source>
        <dbReference type="Proteomes" id="UP000188268"/>
    </source>
</evidence>
<dbReference type="AlphaFoldDB" id="A0A1R3JFD8"/>
<comment type="caution">
    <text evidence="1">The sequence shown here is derived from an EMBL/GenBank/DDBJ whole genome shotgun (WGS) entry which is preliminary data.</text>
</comment>
<gene>
    <name evidence="1" type="ORF">CCACVL1_06481</name>
</gene>
<accession>A0A1R3JFD8</accession>
<evidence type="ECO:0000313" key="1">
    <source>
        <dbReference type="EMBL" id="OMO93491.1"/>
    </source>
</evidence>
<keyword evidence="2" id="KW-1185">Reference proteome</keyword>
<dbReference type="EMBL" id="AWWV01008077">
    <property type="protein sequence ID" value="OMO93491.1"/>
    <property type="molecule type" value="Genomic_DNA"/>
</dbReference>
<sequence length="46" mass="5157">MVARPGSKLSDIPQYMMFKNIVCDIIGGKLLLAVRSLLKLRRVVVN</sequence>
<dbReference type="Gramene" id="OMO93491">
    <property type="protein sequence ID" value="OMO93491"/>
    <property type="gene ID" value="CCACVL1_06481"/>
</dbReference>
<protein>
    <submittedName>
        <fullName evidence="1">Uncharacterized protein</fullName>
    </submittedName>
</protein>
<name>A0A1R3JFD8_COCAP</name>
<proteinExistence type="predicted"/>
<reference evidence="1 2" key="1">
    <citation type="submission" date="2013-09" db="EMBL/GenBank/DDBJ databases">
        <title>Corchorus capsularis genome sequencing.</title>
        <authorList>
            <person name="Alam M."/>
            <person name="Haque M.S."/>
            <person name="Islam M.S."/>
            <person name="Emdad E.M."/>
            <person name="Islam M.M."/>
            <person name="Ahmed B."/>
            <person name="Halim A."/>
            <person name="Hossen Q.M.M."/>
            <person name="Hossain M.Z."/>
            <person name="Ahmed R."/>
            <person name="Khan M.M."/>
            <person name="Islam R."/>
            <person name="Rashid M.M."/>
            <person name="Khan S.A."/>
            <person name="Rahman M.S."/>
            <person name="Alam M."/>
        </authorList>
    </citation>
    <scope>NUCLEOTIDE SEQUENCE [LARGE SCALE GENOMIC DNA]</scope>
    <source>
        <strain evidence="2">cv. CVL-1</strain>
        <tissue evidence="1">Whole seedling</tissue>
    </source>
</reference>
<organism evidence="1 2">
    <name type="scientific">Corchorus capsularis</name>
    <name type="common">Jute</name>
    <dbReference type="NCBI Taxonomy" id="210143"/>
    <lineage>
        <taxon>Eukaryota</taxon>
        <taxon>Viridiplantae</taxon>
        <taxon>Streptophyta</taxon>
        <taxon>Embryophyta</taxon>
        <taxon>Tracheophyta</taxon>
        <taxon>Spermatophyta</taxon>
        <taxon>Magnoliopsida</taxon>
        <taxon>eudicotyledons</taxon>
        <taxon>Gunneridae</taxon>
        <taxon>Pentapetalae</taxon>
        <taxon>rosids</taxon>
        <taxon>malvids</taxon>
        <taxon>Malvales</taxon>
        <taxon>Malvaceae</taxon>
        <taxon>Grewioideae</taxon>
        <taxon>Apeibeae</taxon>
        <taxon>Corchorus</taxon>
    </lineage>
</organism>
<dbReference type="Proteomes" id="UP000188268">
    <property type="component" value="Unassembled WGS sequence"/>
</dbReference>